<comment type="caution">
    <text evidence="2">The sequence shown here is derived from an EMBL/GenBank/DDBJ whole genome shotgun (WGS) entry which is preliminary data.</text>
</comment>
<feature type="chain" id="PRO_5007573296" description="Secreted protein" evidence="1">
    <location>
        <begin position="20"/>
        <end position="128"/>
    </location>
</feature>
<sequence length="128" mass="14157">MKAILFSALLSLVSLTSFAAATSEEQVAQLGKSAIAASTSDLQELPFSIDRLVLQAVISNGNRVTEITYLANDFESYENCSFDPRNDAGSCDLYRCQADVRVILSQNYTAKVKTENVRNCKFVEYVRN</sequence>
<organism evidence="2 3">
    <name type="scientific">Bdellovibrio bacteriovorus</name>
    <dbReference type="NCBI Taxonomy" id="959"/>
    <lineage>
        <taxon>Bacteria</taxon>
        <taxon>Pseudomonadati</taxon>
        <taxon>Bdellovibrionota</taxon>
        <taxon>Bdellovibrionia</taxon>
        <taxon>Bdellovibrionales</taxon>
        <taxon>Pseudobdellovibrionaceae</taxon>
        <taxon>Bdellovibrio</taxon>
    </lineage>
</organism>
<reference evidence="2 3" key="1">
    <citation type="submission" date="2016-03" db="EMBL/GenBank/DDBJ databases">
        <authorList>
            <person name="Ploux O."/>
        </authorList>
    </citation>
    <scope>NUCLEOTIDE SEQUENCE [LARGE SCALE GENOMIC DNA]</scope>
    <source>
        <strain evidence="2 3">R0</strain>
    </source>
</reference>
<proteinExistence type="predicted"/>
<dbReference type="RefSeq" id="WP_061834845.1">
    <property type="nucleotide sequence ID" value="NZ_LUKE01000001.1"/>
</dbReference>
<dbReference type="AlphaFoldDB" id="A0A150WS58"/>
<evidence type="ECO:0000313" key="2">
    <source>
        <dbReference type="EMBL" id="KYG67270.1"/>
    </source>
</evidence>
<evidence type="ECO:0008006" key="4">
    <source>
        <dbReference type="Google" id="ProtNLM"/>
    </source>
</evidence>
<feature type="signal peptide" evidence="1">
    <location>
        <begin position="1"/>
        <end position="19"/>
    </location>
</feature>
<dbReference type="EMBL" id="LUKE01000001">
    <property type="protein sequence ID" value="KYG67270.1"/>
    <property type="molecule type" value="Genomic_DNA"/>
</dbReference>
<name>A0A150WS58_BDEBC</name>
<evidence type="ECO:0000256" key="1">
    <source>
        <dbReference type="SAM" id="SignalP"/>
    </source>
</evidence>
<keyword evidence="3" id="KW-1185">Reference proteome</keyword>
<keyword evidence="1" id="KW-0732">Signal</keyword>
<accession>A0A150WS58</accession>
<protein>
    <recommendedName>
        <fullName evidence="4">Secreted protein</fullName>
    </recommendedName>
</protein>
<evidence type="ECO:0000313" key="3">
    <source>
        <dbReference type="Proteomes" id="UP000075320"/>
    </source>
</evidence>
<gene>
    <name evidence="2" type="ORF">AZI86_09715</name>
</gene>
<dbReference type="Proteomes" id="UP000075320">
    <property type="component" value="Unassembled WGS sequence"/>
</dbReference>